<evidence type="ECO:0000256" key="4">
    <source>
        <dbReference type="ARBA" id="ARBA00012045"/>
    </source>
</evidence>
<dbReference type="Gene3D" id="1.10.1670.10">
    <property type="entry name" value="Helix-hairpin-Helix base-excision DNA repair enzymes (C-terminal)"/>
    <property type="match status" value="1"/>
</dbReference>
<dbReference type="CDD" id="cd00056">
    <property type="entry name" value="ENDO3c"/>
    <property type="match status" value="1"/>
</dbReference>
<dbReference type="GO" id="GO:0032357">
    <property type="term" value="F:oxidized purine DNA binding"/>
    <property type="evidence" value="ECO:0007669"/>
    <property type="project" value="TreeGrafter"/>
</dbReference>
<feature type="region of interest" description="Disordered" evidence="14">
    <location>
        <begin position="480"/>
        <end position="508"/>
    </location>
</feature>
<evidence type="ECO:0000256" key="10">
    <source>
        <dbReference type="ARBA" id="ARBA00023004"/>
    </source>
</evidence>
<keyword evidence="8" id="KW-0227">DNA damage</keyword>
<dbReference type="Gene3D" id="1.10.340.30">
    <property type="entry name" value="Hypothetical protein, domain 2"/>
    <property type="match status" value="1"/>
</dbReference>
<keyword evidence="10" id="KW-0408">Iron</keyword>
<evidence type="ECO:0000313" key="17">
    <source>
        <dbReference type="Proteomes" id="UP000383932"/>
    </source>
</evidence>
<dbReference type="Proteomes" id="UP000383932">
    <property type="component" value="Unassembled WGS sequence"/>
</dbReference>
<accession>A0A5N5QU39</accession>
<dbReference type="Pfam" id="PF00730">
    <property type="entry name" value="HhH-GPD"/>
    <property type="match status" value="1"/>
</dbReference>
<dbReference type="EMBL" id="SSOP01000012">
    <property type="protein sequence ID" value="KAB5595091.1"/>
    <property type="molecule type" value="Genomic_DNA"/>
</dbReference>
<keyword evidence="12" id="KW-0234">DNA repair</keyword>
<comment type="cofactor">
    <cofactor evidence="2">
        <name>[4Fe-4S] cluster</name>
        <dbReference type="ChEBI" id="CHEBI:49883"/>
    </cofactor>
</comment>
<dbReference type="SUPFAM" id="SSF55811">
    <property type="entry name" value="Nudix"/>
    <property type="match status" value="1"/>
</dbReference>
<dbReference type="EC" id="3.2.2.31" evidence="4"/>
<reference evidence="16 17" key="1">
    <citation type="journal article" date="2019" name="Fungal Biol. Biotechnol.">
        <title>Draft genome sequence of fastidious pathogen Ceratobasidium theobromae, which causes vascular-streak dieback in Theobroma cacao.</title>
        <authorList>
            <person name="Ali S.S."/>
            <person name="Asman A."/>
            <person name="Shao J."/>
            <person name="Firmansyah A.P."/>
            <person name="Susilo A.W."/>
            <person name="Rosmana A."/>
            <person name="McMahon P."/>
            <person name="Junaid M."/>
            <person name="Guest D."/>
            <person name="Kheng T.Y."/>
            <person name="Meinhardt L.W."/>
            <person name="Bailey B.A."/>
        </authorList>
    </citation>
    <scope>NUCLEOTIDE SEQUENCE [LARGE SCALE GENOMIC DNA]</scope>
    <source>
        <strain evidence="16 17">CT2</strain>
    </source>
</reference>
<evidence type="ECO:0000256" key="8">
    <source>
        <dbReference type="ARBA" id="ARBA00022763"/>
    </source>
</evidence>
<dbReference type="OrthoDB" id="10248838at2759"/>
<proteinExistence type="inferred from homology"/>
<dbReference type="InterPro" id="IPR015797">
    <property type="entry name" value="NUDIX_hydrolase-like_dom_sf"/>
</dbReference>
<comment type="similarity">
    <text evidence="3">Belongs to the Nth/MutY family.</text>
</comment>
<keyword evidence="6" id="KW-0004">4Fe-4S</keyword>
<dbReference type="GO" id="GO:0035485">
    <property type="term" value="F:adenine/guanine mispair binding"/>
    <property type="evidence" value="ECO:0007669"/>
    <property type="project" value="TreeGrafter"/>
</dbReference>
<evidence type="ECO:0000256" key="14">
    <source>
        <dbReference type="SAM" id="MobiDB-lite"/>
    </source>
</evidence>
<evidence type="ECO:0000256" key="7">
    <source>
        <dbReference type="ARBA" id="ARBA00022723"/>
    </source>
</evidence>
<dbReference type="SMART" id="SM00478">
    <property type="entry name" value="ENDO3c"/>
    <property type="match status" value="1"/>
</dbReference>
<dbReference type="GO" id="GO:0000701">
    <property type="term" value="F:purine-specific mismatch base pair DNA N-glycosylase activity"/>
    <property type="evidence" value="ECO:0007669"/>
    <property type="project" value="UniProtKB-EC"/>
</dbReference>
<evidence type="ECO:0000259" key="15">
    <source>
        <dbReference type="SMART" id="SM00478"/>
    </source>
</evidence>
<dbReference type="GO" id="GO:0051539">
    <property type="term" value="F:4 iron, 4 sulfur cluster binding"/>
    <property type="evidence" value="ECO:0007669"/>
    <property type="project" value="UniProtKB-KW"/>
</dbReference>
<dbReference type="InterPro" id="IPR044298">
    <property type="entry name" value="MIG/MutY"/>
</dbReference>
<feature type="domain" description="HhH-GPD" evidence="15">
    <location>
        <begin position="148"/>
        <end position="311"/>
    </location>
</feature>
<gene>
    <name evidence="16" type="ORF">CTheo_1379</name>
</gene>
<evidence type="ECO:0000256" key="12">
    <source>
        <dbReference type="ARBA" id="ARBA00023204"/>
    </source>
</evidence>
<dbReference type="GO" id="GO:0006298">
    <property type="term" value="P:mismatch repair"/>
    <property type="evidence" value="ECO:0007669"/>
    <property type="project" value="TreeGrafter"/>
</dbReference>
<dbReference type="GO" id="GO:0046872">
    <property type="term" value="F:metal ion binding"/>
    <property type="evidence" value="ECO:0007669"/>
    <property type="project" value="UniProtKB-KW"/>
</dbReference>
<organism evidence="16 17">
    <name type="scientific">Ceratobasidium theobromae</name>
    <dbReference type="NCBI Taxonomy" id="1582974"/>
    <lineage>
        <taxon>Eukaryota</taxon>
        <taxon>Fungi</taxon>
        <taxon>Dikarya</taxon>
        <taxon>Basidiomycota</taxon>
        <taxon>Agaricomycotina</taxon>
        <taxon>Agaricomycetes</taxon>
        <taxon>Cantharellales</taxon>
        <taxon>Ceratobasidiaceae</taxon>
        <taxon>Ceratobasidium</taxon>
    </lineage>
</organism>
<protein>
    <recommendedName>
        <fullName evidence="5">Adenine DNA glycosylase</fullName>
        <ecNumber evidence="4">3.2.2.31</ecNumber>
    </recommendedName>
</protein>
<evidence type="ECO:0000256" key="1">
    <source>
        <dbReference type="ARBA" id="ARBA00000843"/>
    </source>
</evidence>
<dbReference type="InterPro" id="IPR011257">
    <property type="entry name" value="DNA_glycosylase"/>
</dbReference>
<dbReference type="InterPro" id="IPR023170">
    <property type="entry name" value="HhH_base_excis_C"/>
</dbReference>
<evidence type="ECO:0000256" key="3">
    <source>
        <dbReference type="ARBA" id="ARBA00008343"/>
    </source>
</evidence>
<dbReference type="GO" id="GO:0034039">
    <property type="term" value="F:8-oxo-7,8-dihydroguanine DNA N-glycosylase activity"/>
    <property type="evidence" value="ECO:0007669"/>
    <property type="project" value="TreeGrafter"/>
</dbReference>
<evidence type="ECO:0000256" key="2">
    <source>
        <dbReference type="ARBA" id="ARBA00001966"/>
    </source>
</evidence>
<dbReference type="InterPro" id="IPR003265">
    <property type="entry name" value="HhH-GPD_domain"/>
</dbReference>
<evidence type="ECO:0000313" key="16">
    <source>
        <dbReference type="EMBL" id="KAB5595091.1"/>
    </source>
</evidence>
<dbReference type="PANTHER" id="PTHR42944">
    <property type="entry name" value="ADENINE DNA GLYCOSYLASE"/>
    <property type="match status" value="1"/>
</dbReference>
<feature type="region of interest" description="Disordered" evidence="14">
    <location>
        <begin position="397"/>
        <end position="424"/>
    </location>
</feature>
<feature type="region of interest" description="Disordered" evidence="14">
    <location>
        <begin position="23"/>
        <end position="82"/>
    </location>
</feature>
<keyword evidence="11" id="KW-0411">Iron-sulfur</keyword>
<evidence type="ECO:0000256" key="13">
    <source>
        <dbReference type="ARBA" id="ARBA00023295"/>
    </source>
</evidence>
<dbReference type="GO" id="GO:0006285">
    <property type="term" value="P:base-excision repair, AP site formation"/>
    <property type="evidence" value="ECO:0007669"/>
    <property type="project" value="UniProtKB-ARBA"/>
</dbReference>
<keyword evidence="9" id="KW-0378">Hydrolase</keyword>
<keyword evidence="17" id="KW-1185">Reference proteome</keyword>
<evidence type="ECO:0000256" key="5">
    <source>
        <dbReference type="ARBA" id="ARBA00022023"/>
    </source>
</evidence>
<comment type="catalytic activity">
    <reaction evidence="1">
        <text>Hydrolyzes free adenine bases from 7,8-dihydro-8-oxoguanine:adenine mismatched double-stranded DNA, leaving an apurinic site.</text>
        <dbReference type="EC" id="3.2.2.31"/>
    </reaction>
</comment>
<dbReference type="SUPFAM" id="SSF48150">
    <property type="entry name" value="DNA-glycosylase"/>
    <property type="match status" value="1"/>
</dbReference>
<name>A0A5N5QU39_9AGAM</name>
<dbReference type="GO" id="GO:0005634">
    <property type="term" value="C:nucleus"/>
    <property type="evidence" value="ECO:0007669"/>
    <property type="project" value="TreeGrafter"/>
</dbReference>
<sequence length="546" mass="59903">MSTTLRRSSRAIKQVNYIGIDLDSSGKEDAYTKPIIVSDDSSEDVRPSEPALKRTRPSNSKATKSTRRTNKASNPALKAPDISGPVERLHAVSRHDPNRLLPCIPALLTWFEKQRDVRGMPWRKMYDPNLTKKERGQRAYEVLVSEIMLQQTQVATVIPYYNRWLEKFPTLEALAAADLSDVHALWKGLGYYRRAGFLLAAAKKVKSQYGGNIPEDIKVMQKEVPGMGRYTAGAVASIAYGIKAPVLDGNVQRLLSRALALYANPKSKQALDILWGAATMLVEAPAPKANTDSPGAFPGNINQALIELGSTLAQTQLAAKPSVDIEELCGTCDPLPTSNNSVTRFPMKVAKKKARIEVSVVCAMRWTSPGGDEWWLMTKRPAIGLLAGLWEFPTLDLPSPPTTIRQPSSDTSDSENDTTPGPLITSIPSMVLSKLLAPASSSAGAKSPRHVGGVPHIFSHIHKTYEVVFSTIEWHGDSPPELIPLPGASEKEKSQKSKRKRVGNGDVDDYSLPAESRWVLRDEVMDQNSGVSTQKVWELLLTKIII</sequence>
<keyword evidence="13" id="KW-0326">Glycosidase</keyword>
<evidence type="ECO:0000256" key="9">
    <source>
        <dbReference type="ARBA" id="ARBA00022801"/>
    </source>
</evidence>
<evidence type="ECO:0000256" key="6">
    <source>
        <dbReference type="ARBA" id="ARBA00022485"/>
    </source>
</evidence>
<comment type="caution">
    <text evidence="16">The sequence shown here is derived from an EMBL/GenBank/DDBJ whole genome shotgun (WGS) entry which is preliminary data.</text>
</comment>
<dbReference type="FunFam" id="1.10.340.30:FF:000002">
    <property type="entry name" value="Adenine DNA glycosylase"/>
    <property type="match status" value="1"/>
</dbReference>
<evidence type="ECO:0000256" key="11">
    <source>
        <dbReference type="ARBA" id="ARBA00023014"/>
    </source>
</evidence>
<dbReference type="PANTHER" id="PTHR42944:SF1">
    <property type="entry name" value="ADENINE DNA GLYCOSYLASE"/>
    <property type="match status" value="1"/>
</dbReference>
<dbReference type="AlphaFoldDB" id="A0A5N5QU39"/>
<dbReference type="Gene3D" id="3.90.79.10">
    <property type="entry name" value="Nucleoside Triphosphate Pyrophosphohydrolase"/>
    <property type="match status" value="1"/>
</dbReference>
<keyword evidence="7" id="KW-0479">Metal-binding</keyword>